<dbReference type="InterPro" id="IPR019557">
    <property type="entry name" value="AminoTfrase-like_pln_mobile"/>
</dbReference>
<proteinExistence type="predicted"/>
<evidence type="ECO:0000313" key="2">
    <source>
        <dbReference type="EMBL" id="KAK4796858.1"/>
    </source>
</evidence>
<dbReference type="Pfam" id="PF10536">
    <property type="entry name" value="PMD"/>
    <property type="match status" value="1"/>
</dbReference>
<name>A0AAN7LW29_TRANT</name>
<organism evidence="2 3">
    <name type="scientific">Trapa natans</name>
    <name type="common">Water chestnut</name>
    <dbReference type="NCBI Taxonomy" id="22666"/>
    <lineage>
        <taxon>Eukaryota</taxon>
        <taxon>Viridiplantae</taxon>
        <taxon>Streptophyta</taxon>
        <taxon>Embryophyta</taxon>
        <taxon>Tracheophyta</taxon>
        <taxon>Spermatophyta</taxon>
        <taxon>Magnoliopsida</taxon>
        <taxon>eudicotyledons</taxon>
        <taxon>Gunneridae</taxon>
        <taxon>Pentapetalae</taxon>
        <taxon>rosids</taxon>
        <taxon>malvids</taxon>
        <taxon>Myrtales</taxon>
        <taxon>Lythraceae</taxon>
        <taxon>Trapa</taxon>
    </lineage>
</organism>
<keyword evidence="3" id="KW-1185">Reference proteome</keyword>
<dbReference type="AlphaFoldDB" id="A0AAN7LW29"/>
<evidence type="ECO:0000259" key="1">
    <source>
        <dbReference type="Pfam" id="PF10536"/>
    </source>
</evidence>
<accession>A0AAN7LW29</accession>
<protein>
    <recommendedName>
        <fullName evidence="1">Aminotransferase-like plant mobile domain-containing protein</fullName>
    </recommendedName>
</protein>
<gene>
    <name evidence="2" type="ORF">SAY86_029184</name>
</gene>
<feature type="domain" description="Aminotransferase-like plant mobile" evidence="1">
    <location>
        <begin position="9"/>
        <end position="98"/>
    </location>
</feature>
<dbReference type="EMBL" id="JAXQNO010000006">
    <property type="protein sequence ID" value="KAK4796858.1"/>
    <property type="molecule type" value="Genomic_DNA"/>
</dbReference>
<reference evidence="2 3" key="1">
    <citation type="journal article" date="2023" name="Hortic Res">
        <title>Pangenome of water caltrop reveals structural variations and asymmetric subgenome divergence after allopolyploidization.</title>
        <authorList>
            <person name="Zhang X."/>
            <person name="Chen Y."/>
            <person name="Wang L."/>
            <person name="Yuan Y."/>
            <person name="Fang M."/>
            <person name="Shi L."/>
            <person name="Lu R."/>
            <person name="Comes H.P."/>
            <person name="Ma Y."/>
            <person name="Chen Y."/>
            <person name="Huang G."/>
            <person name="Zhou Y."/>
            <person name="Zheng Z."/>
            <person name="Qiu Y."/>
        </authorList>
    </citation>
    <scope>NUCLEOTIDE SEQUENCE [LARGE SCALE GENOMIC DNA]</scope>
    <source>
        <strain evidence="2">F231</strain>
    </source>
</reference>
<dbReference type="Proteomes" id="UP001346149">
    <property type="component" value="Unassembled WGS sequence"/>
</dbReference>
<evidence type="ECO:0000313" key="3">
    <source>
        <dbReference type="Proteomes" id="UP001346149"/>
    </source>
</evidence>
<comment type="caution">
    <text evidence="2">The sequence shown here is derived from an EMBL/GenBank/DDBJ whole genome shotgun (WGS) entry which is preliminary data.</text>
</comment>
<sequence>MWVLIGSRTDDQLLSFARFLIPCELVGLDSCIQKYLPYRVGMQFGMDQDLPCAVVWSCLMATIAWTTFDRPPATDLKVYIPSRVSKGGLTAHYAEWWEESRSRSEAQLKNVGQFKTTHEEDSSGALEIHKLSPPPGFSKKWNETEAMELHASSNPKGSNLPMINVQTNTEEFESWRAAALDSDVPFDDNLTTLV</sequence>